<reference evidence="2 3" key="1">
    <citation type="journal article" date="2019" name="Genome Biol. Evol.">
        <title>Insights into the evolution of the New World diploid cottons (Gossypium, subgenus Houzingenia) based on genome sequencing.</title>
        <authorList>
            <person name="Grover C.E."/>
            <person name="Arick M.A. 2nd"/>
            <person name="Thrash A."/>
            <person name="Conover J.L."/>
            <person name="Sanders W.S."/>
            <person name="Peterson D.G."/>
            <person name="Frelichowski J.E."/>
            <person name="Scheffler J.A."/>
            <person name="Scheffler B.E."/>
            <person name="Wendel J.F."/>
        </authorList>
    </citation>
    <scope>NUCLEOTIDE SEQUENCE [LARGE SCALE GENOMIC DNA]</scope>
    <source>
        <strain evidence="2">0</strain>
        <tissue evidence="2">Leaf</tissue>
    </source>
</reference>
<comment type="caution">
    <text evidence="2">The sequence shown here is derived from an EMBL/GenBank/DDBJ whole genome shotgun (WGS) entry which is preliminary data.</text>
</comment>
<evidence type="ECO:0000256" key="1">
    <source>
        <dbReference type="SAM" id="Phobius"/>
    </source>
</evidence>
<proteinExistence type="predicted"/>
<organism evidence="2 3">
    <name type="scientific">Gossypium harknessii</name>
    <dbReference type="NCBI Taxonomy" id="34285"/>
    <lineage>
        <taxon>Eukaryota</taxon>
        <taxon>Viridiplantae</taxon>
        <taxon>Streptophyta</taxon>
        <taxon>Embryophyta</taxon>
        <taxon>Tracheophyta</taxon>
        <taxon>Spermatophyta</taxon>
        <taxon>Magnoliopsida</taxon>
        <taxon>eudicotyledons</taxon>
        <taxon>Gunneridae</taxon>
        <taxon>Pentapetalae</taxon>
        <taxon>rosids</taxon>
        <taxon>malvids</taxon>
        <taxon>Malvales</taxon>
        <taxon>Malvaceae</taxon>
        <taxon>Malvoideae</taxon>
        <taxon>Gossypium</taxon>
    </lineage>
</organism>
<dbReference type="AlphaFoldDB" id="A0A7J9HI56"/>
<keyword evidence="1" id="KW-0812">Transmembrane</keyword>
<protein>
    <submittedName>
        <fullName evidence="2">Uncharacterized protein</fullName>
    </submittedName>
</protein>
<feature type="transmembrane region" description="Helical" evidence="1">
    <location>
        <begin position="12"/>
        <end position="27"/>
    </location>
</feature>
<sequence>MKTRLEMIRIKTFMIVVTTLVITVRLII</sequence>
<dbReference type="EMBL" id="JABFAD010000009">
    <property type="protein sequence ID" value="MBA0809509.1"/>
    <property type="molecule type" value="Genomic_DNA"/>
</dbReference>
<keyword evidence="1" id="KW-1133">Transmembrane helix</keyword>
<name>A0A7J9HI56_9ROSI</name>
<accession>A0A7J9HI56</accession>
<gene>
    <name evidence="2" type="ORF">Gohar_025157</name>
</gene>
<evidence type="ECO:0000313" key="2">
    <source>
        <dbReference type="EMBL" id="MBA0809509.1"/>
    </source>
</evidence>
<evidence type="ECO:0000313" key="3">
    <source>
        <dbReference type="Proteomes" id="UP000593560"/>
    </source>
</evidence>
<keyword evidence="1" id="KW-0472">Membrane</keyword>
<dbReference type="Proteomes" id="UP000593560">
    <property type="component" value="Unassembled WGS sequence"/>
</dbReference>
<keyword evidence="3" id="KW-1185">Reference proteome</keyword>